<feature type="region of interest" description="Disordered" evidence="1">
    <location>
        <begin position="97"/>
        <end position="117"/>
    </location>
</feature>
<protein>
    <submittedName>
        <fullName evidence="3">Uncharacterized protein</fullName>
    </submittedName>
</protein>
<feature type="chain" id="PRO_5040918198" evidence="2">
    <location>
        <begin position="29"/>
        <end position="400"/>
    </location>
</feature>
<keyword evidence="2" id="KW-0732">Signal</keyword>
<evidence type="ECO:0000256" key="2">
    <source>
        <dbReference type="SAM" id="SignalP"/>
    </source>
</evidence>
<comment type="caution">
    <text evidence="3">The sequence shown here is derived from an EMBL/GenBank/DDBJ whole genome shotgun (WGS) entry which is preliminary data.</text>
</comment>
<dbReference type="AlphaFoldDB" id="A0A9W7F896"/>
<evidence type="ECO:0000313" key="4">
    <source>
        <dbReference type="Proteomes" id="UP001165122"/>
    </source>
</evidence>
<reference evidence="4" key="1">
    <citation type="journal article" date="2023" name="Commun. Biol.">
        <title>Genome analysis of Parmales, the sister group of diatoms, reveals the evolutionary specialization of diatoms from phago-mixotrophs to photoautotrophs.</title>
        <authorList>
            <person name="Ban H."/>
            <person name="Sato S."/>
            <person name="Yoshikawa S."/>
            <person name="Yamada K."/>
            <person name="Nakamura Y."/>
            <person name="Ichinomiya M."/>
            <person name="Sato N."/>
            <person name="Blanc-Mathieu R."/>
            <person name="Endo H."/>
            <person name="Kuwata A."/>
            <person name="Ogata H."/>
        </authorList>
    </citation>
    <scope>NUCLEOTIDE SEQUENCE [LARGE SCALE GENOMIC DNA]</scope>
    <source>
        <strain evidence="4">NIES 3700</strain>
    </source>
</reference>
<sequence length="400" mass="44183">MAYRSTSRPTLTLIALILSLFLIANTSSFVAPIPTLATKAAHDNGLYTTTTPRSSSSSSSSTISHASTLRRYTYKSIRRDRGYSILKSLKTTDDIETLSETSNTTTPPPYNGGTDSSSARIIADAASISGLSSDLPSPSSSTEQATERDAFEGDFSAAFSMPTSPLPFKLPGLTEEQRGALRNGERIQEQKNMKREGKGYVVMDVKASENNVWNVLLDFASYPNNIPTVRTMTMFTNTKIKLPYTAESEIPPDFLNGRLAELKYGLPSVTRAKFVLSKFRLNIAAIHKYRPHPKGHYMVFTLDPANTNMVLKSAKGVWHTQEAPEGREGYTRVWLLCEVKVSRALPPFITDYAARRAMPRATQWLRPCVEAASQLWLREVGEGEGGEVEGYNEDEDVDGE</sequence>
<evidence type="ECO:0000313" key="3">
    <source>
        <dbReference type="EMBL" id="GMI06954.1"/>
    </source>
</evidence>
<feature type="compositionally biased region" description="Low complexity" evidence="1">
    <location>
        <begin position="98"/>
        <end position="117"/>
    </location>
</feature>
<accession>A0A9W7F896</accession>
<keyword evidence="4" id="KW-1185">Reference proteome</keyword>
<gene>
    <name evidence="3" type="ORF">TrLO_g13187</name>
</gene>
<evidence type="ECO:0000256" key="1">
    <source>
        <dbReference type="SAM" id="MobiDB-lite"/>
    </source>
</evidence>
<feature type="signal peptide" evidence="2">
    <location>
        <begin position="1"/>
        <end position="28"/>
    </location>
</feature>
<organism evidence="3 4">
    <name type="scientific">Triparma laevis f. longispina</name>
    <dbReference type="NCBI Taxonomy" id="1714387"/>
    <lineage>
        <taxon>Eukaryota</taxon>
        <taxon>Sar</taxon>
        <taxon>Stramenopiles</taxon>
        <taxon>Ochrophyta</taxon>
        <taxon>Bolidophyceae</taxon>
        <taxon>Parmales</taxon>
        <taxon>Triparmaceae</taxon>
        <taxon>Triparma</taxon>
    </lineage>
</organism>
<dbReference type="EMBL" id="BRXW01000107">
    <property type="protein sequence ID" value="GMI06954.1"/>
    <property type="molecule type" value="Genomic_DNA"/>
</dbReference>
<name>A0A9W7F896_9STRA</name>
<dbReference type="OrthoDB" id="189514at2759"/>
<proteinExistence type="predicted"/>
<dbReference type="Proteomes" id="UP001165122">
    <property type="component" value="Unassembled WGS sequence"/>
</dbReference>
<dbReference type="SUPFAM" id="SSF55961">
    <property type="entry name" value="Bet v1-like"/>
    <property type="match status" value="1"/>
</dbReference>